<dbReference type="KEGG" id="tva:4763446"/>
<dbReference type="RefSeq" id="XP_001317803.1">
    <property type="nucleotide sequence ID" value="XM_001317768.1"/>
</dbReference>
<reference evidence="1" key="2">
    <citation type="journal article" date="2007" name="Science">
        <title>Draft genome sequence of the sexually transmitted pathogen Trichomonas vaginalis.</title>
        <authorList>
            <person name="Carlton J.M."/>
            <person name="Hirt R.P."/>
            <person name="Silva J.C."/>
            <person name="Delcher A.L."/>
            <person name="Schatz M."/>
            <person name="Zhao Q."/>
            <person name="Wortman J.R."/>
            <person name="Bidwell S.L."/>
            <person name="Alsmark U.C.M."/>
            <person name="Besteiro S."/>
            <person name="Sicheritz-Ponten T."/>
            <person name="Noel C.J."/>
            <person name="Dacks J.B."/>
            <person name="Foster P.G."/>
            <person name="Simillion C."/>
            <person name="Van de Peer Y."/>
            <person name="Miranda-Saavedra D."/>
            <person name="Barton G.J."/>
            <person name="Westrop G.D."/>
            <person name="Mueller S."/>
            <person name="Dessi D."/>
            <person name="Fiori P.L."/>
            <person name="Ren Q."/>
            <person name="Paulsen I."/>
            <person name="Zhang H."/>
            <person name="Bastida-Corcuera F.D."/>
            <person name="Simoes-Barbosa A."/>
            <person name="Brown M.T."/>
            <person name="Hayes R.D."/>
            <person name="Mukherjee M."/>
            <person name="Okumura C.Y."/>
            <person name="Schneider R."/>
            <person name="Smith A.J."/>
            <person name="Vanacova S."/>
            <person name="Villalvazo M."/>
            <person name="Haas B.J."/>
            <person name="Pertea M."/>
            <person name="Feldblyum T.V."/>
            <person name="Utterback T.R."/>
            <person name="Shu C.L."/>
            <person name="Osoegawa K."/>
            <person name="de Jong P.J."/>
            <person name="Hrdy I."/>
            <person name="Horvathova L."/>
            <person name="Zubacova Z."/>
            <person name="Dolezal P."/>
            <person name="Malik S.B."/>
            <person name="Logsdon J.M. Jr."/>
            <person name="Henze K."/>
            <person name="Gupta A."/>
            <person name="Wang C.C."/>
            <person name="Dunne R.L."/>
            <person name="Upcroft J.A."/>
            <person name="Upcroft P."/>
            <person name="White O."/>
            <person name="Salzberg S.L."/>
            <person name="Tang P."/>
            <person name="Chiu C.-H."/>
            <person name="Lee Y.-S."/>
            <person name="Embley T.M."/>
            <person name="Coombs G.H."/>
            <person name="Mottram J.C."/>
            <person name="Tachezy J."/>
            <person name="Fraser-Liggett C.M."/>
            <person name="Johnson P.J."/>
        </authorList>
    </citation>
    <scope>NUCLEOTIDE SEQUENCE [LARGE SCALE GENOMIC DNA]</scope>
    <source>
        <strain evidence="1">G3</strain>
    </source>
</reference>
<dbReference type="InParanoid" id="A2EP42"/>
<dbReference type="Proteomes" id="UP000001542">
    <property type="component" value="Unassembled WGS sequence"/>
</dbReference>
<protein>
    <submittedName>
        <fullName evidence="1">Uncharacterized protein</fullName>
    </submittedName>
</protein>
<keyword evidence="2" id="KW-1185">Reference proteome</keyword>
<dbReference type="VEuPathDB" id="TrichDB:TVAGG3_0155040"/>
<organism evidence="1 2">
    <name type="scientific">Trichomonas vaginalis (strain ATCC PRA-98 / G3)</name>
    <dbReference type="NCBI Taxonomy" id="412133"/>
    <lineage>
        <taxon>Eukaryota</taxon>
        <taxon>Metamonada</taxon>
        <taxon>Parabasalia</taxon>
        <taxon>Trichomonadida</taxon>
        <taxon>Trichomonadidae</taxon>
        <taxon>Trichomonas</taxon>
    </lineage>
</organism>
<name>A2EP42_TRIV3</name>
<sequence>MRTNGESEKKGRFSIIGIASGNVSPDLKKSAIIFRRDEYDSNEMRAVCESILKNTSEIPVNYFEMNIARNCQMYSQLEYHFKNLKNLLQEITFKDRKNQQNQEWSKIDISYEPGGSTLKVGDLIVQVPVKNANLARNLQEKLVTLTPSEQKLFYCLAANKLKRYPLIVRRNSIRKDIYSQIVCASNQQEISCYSCQR</sequence>
<gene>
    <name evidence="1" type="ORF">TVAG_300620</name>
</gene>
<dbReference type="VEuPathDB" id="TrichDB:TVAG_300620"/>
<dbReference type="EMBL" id="DS113445">
    <property type="protein sequence ID" value="EAY05580.1"/>
    <property type="molecule type" value="Genomic_DNA"/>
</dbReference>
<proteinExistence type="predicted"/>
<dbReference type="AlphaFoldDB" id="A2EP42"/>
<evidence type="ECO:0000313" key="2">
    <source>
        <dbReference type="Proteomes" id="UP000001542"/>
    </source>
</evidence>
<accession>A2EP42</accession>
<reference evidence="1" key="1">
    <citation type="submission" date="2006-10" db="EMBL/GenBank/DDBJ databases">
        <authorList>
            <person name="Amadeo P."/>
            <person name="Zhao Q."/>
            <person name="Wortman J."/>
            <person name="Fraser-Liggett C."/>
            <person name="Carlton J."/>
        </authorList>
    </citation>
    <scope>NUCLEOTIDE SEQUENCE</scope>
    <source>
        <strain evidence="1">G3</strain>
    </source>
</reference>
<evidence type="ECO:0000313" key="1">
    <source>
        <dbReference type="EMBL" id="EAY05580.1"/>
    </source>
</evidence>